<feature type="transmembrane region" description="Helical" evidence="8">
    <location>
        <begin position="7"/>
        <end position="25"/>
    </location>
</feature>
<accession>A0ABW4CKE6</accession>
<feature type="transmembrane region" description="Helical" evidence="8">
    <location>
        <begin position="61"/>
        <end position="77"/>
    </location>
</feature>
<evidence type="ECO:0000313" key="10">
    <source>
        <dbReference type="EMBL" id="MFD1430100.1"/>
    </source>
</evidence>
<evidence type="ECO:0000256" key="7">
    <source>
        <dbReference type="ARBA" id="ARBA00034125"/>
    </source>
</evidence>
<feature type="domain" description="Threonine/Serine exporter ThrE" evidence="9">
    <location>
        <begin position="11"/>
        <end position="137"/>
    </location>
</feature>
<dbReference type="RefSeq" id="WP_125696786.1">
    <property type="nucleotide sequence ID" value="NZ_BOLQ01000005.1"/>
</dbReference>
<dbReference type="PANTHER" id="PTHR34390:SF1">
    <property type="entry name" value="SUCCINATE TRANSPORTER SUBUNIT YJJB-RELATED"/>
    <property type="match status" value="1"/>
</dbReference>
<keyword evidence="6 8" id="KW-0472">Membrane</keyword>
<evidence type="ECO:0000256" key="6">
    <source>
        <dbReference type="ARBA" id="ARBA00023136"/>
    </source>
</evidence>
<proteinExistence type="inferred from homology"/>
<evidence type="ECO:0000259" key="9">
    <source>
        <dbReference type="Pfam" id="PF12821"/>
    </source>
</evidence>
<reference evidence="11" key="1">
    <citation type="journal article" date="2019" name="Int. J. Syst. Evol. Microbiol.">
        <title>The Global Catalogue of Microorganisms (GCM) 10K type strain sequencing project: providing services to taxonomists for standard genome sequencing and annotation.</title>
        <authorList>
            <consortium name="The Broad Institute Genomics Platform"/>
            <consortium name="The Broad Institute Genome Sequencing Center for Infectious Disease"/>
            <person name="Wu L."/>
            <person name="Ma J."/>
        </authorList>
    </citation>
    <scope>NUCLEOTIDE SEQUENCE [LARGE SCALE GENOMIC DNA]</scope>
    <source>
        <strain evidence="11">CCM 8980</strain>
    </source>
</reference>
<keyword evidence="4 8" id="KW-0812">Transmembrane</keyword>
<name>A0ABW4CKE6_9LACO</name>
<evidence type="ECO:0000313" key="11">
    <source>
        <dbReference type="Proteomes" id="UP001597196"/>
    </source>
</evidence>
<keyword evidence="2" id="KW-1003">Cell membrane</keyword>
<protein>
    <submittedName>
        <fullName evidence="10">Threonine/serine exporter family protein</fullName>
    </submittedName>
</protein>
<dbReference type="InterPro" id="IPR050539">
    <property type="entry name" value="ThrE_Dicarb/AminoAcid_Exp"/>
</dbReference>
<dbReference type="PANTHER" id="PTHR34390">
    <property type="entry name" value="UPF0442 PROTEIN YJJB-RELATED"/>
    <property type="match status" value="1"/>
</dbReference>
<evidence type="ECO:0000256" key="8">
    <source>
        <dbReference type="SAM" id="Phobius"/>
    </source>
</evidence>
<keyword evidence="3" id="KW-0997">Cell inner membrane</keyword>
<evidence type="ECO:0000256" key="2">
    <source>
        <dbReference type="ARBA" id="ARBA00022475"/>
    </source>
</evidence>
<comment type="subcellular location">
    <subcellularLocation>
        <location evidence="1">Cell membrane</location>
        <topology evidence="1">Multi-pass membrane protein</topology>
    </subcellularLocation>
</comment>
<keyword evidence="5 8" id="KW-1133">Transmembrane helix</keyword>
<dbReference type="Pfam" id="PF12821">
    <property type="entry name" value="ThrE_2"/>
    <property type="match status" value="1"/>
</dbReference>
<keyword evidence="11" id="KW-1185">Reference proteome</keyword>
<dbReference type="EMBL" id="JBHTOC010000009">
    <property type="protein sequence ID" value="MFD1430100.1"/>
    <property type="molecule type" value="Genomic_DNA"/>
</dbReference>
<sequence length="154" mass="16755">MPYWVQLLVQLSFSYLSTVAFAIIINVPHRALNLAGWAGATGWMVYWLLMEVHAGRMMSNLLGAFAIGLAGMIFARVKKLPVILFNIPGLVPLVPGATAYQAVRALVLGKFDDAMLLTVRVAMVAGAIAVGYMMAQLLAEQTYKAQARRASKNE</sequence>
<evidence type="ECO:0000256" key="5">
    <source>
        <dbReference type="ARBA" id="ARBA00022989"/>
    </source>
</evidence>
<dbReference type="Proteomes" id="UP001597196">
    <property type="component" value="Unassembled WGS sequence"/>
</dbReference>
<evidence type="ECO:0000256" key="4">
    <source>
        <dbReference type="ARBA" id="ARBA00022692"/>
    </source>
</evidence>
<feature type="transmembrane region" description="Helical" evidence="8">
    <location>
        <begin position="83"/>
        <end position="103"/>
    </location>
</feature>
<dbReference type="InterPro" id="IPR024528">
    <property type="entry name" value="ThrE_2"/>
</dbReference>
<evidence type="ECO:0000256" key="3">
    <source>
        <dbReference type="ARBA" id="ARBA00022519"/>
    </source>
</evidence>
<feature type="transmembrane region" description="Helical" evidence="8">
    <location>
        <begin position="115"/>
        <end position="135"/>
    </location>
</feature>
<comment type="similarity">
    <text evidence="7">Belongs to the ThrE exporter (TC 2.A.79) family.</text>
</comment>
<gene>
    <name evidence="10" type="ORF">ACFQ4P_07555</name>
</gene>
<comment type="caution">
    <text evidence="10">The sequence shown here is derived from an EMBL/GenBank/DDBJ whole genome shotgun (WGS) entry which is preliminary data.</text>
</comment>
<organism evidence="10 11">
    <name type="scientific">Lacticaseibacillus mingshuiensis</name>
    <dbReference type="NCBI Taxonomy" id="2799574"/>
    <lineage>
        <taxon>Bacteria</taxon>
        <taxon>Bacillati</taxon>
        <taxon>Bacillota</taxon>
        <taxon>Bacilli</taxon>
        <taxon>Lactobacillales</taxon>
        <taxon>Lactobacillaceae</taxon>
        <taxon>Lacticaseibacillus</taxon>
    </lineage>
</organism>
<evidence type="ECO:0000256" key="1">
    <source>
        <dbReference type="ARBA" id="ARBA00004651"/>
    </source>
</evidence>